<sequence length="54" mass="6090">MAAARDKVKGIGLLVSKSTRIRHRKIVIVGKLAITRPAMTFIKRLVVYKKIKQS</sequence>
<proteinExistence type="predicted"/>
<dbReference type="AlphaFoldDB" id="A0A9N8ZI32"/>
<protein>
    <submittedName>
        <fullName evidence="1">9252_t:CDS:1</fullName>
    </submittedName>
</protein>
<evidence type="ECO:0000313" key="2">
    <source>
        <dbReference type="Proteomes" id="UP000789706"/>
    </source>
</evidence>
<accession>A0A9N8ZI32</accession>
<evidence type="ECO:0000313" key="1">
    <source>
        <dbReference type="EMBL" id="CAG8496414.1"/>
    </source>
</evidence>
<name>A0A9N8ZI32_9GLOM</name>
<organism evidence="1 2">
    <name type="scientific">Diversispora eburnea</name>
    <dbReference type="NCBI Taxonomy" id="1213867"/>
    <lineage>
        <taxon>Eukaryota</taxon>
        <taxon>Fungi</taxon>
        <taxon>Fungi incertae sedis</taxon>
        <taxon>Mucoromycota</taxon>
        <taxon>Glomeromycotina</taxon>
        <taxon>Glomeromycetes</taxon>
        <taxon>Diversisporales</taxon>
        <taxon>Diversisporaceae</taxon>
        <taxon>Diversispora</taxon>
    </lineage>
</organism>
<gene>
    <name evidence="1" type="ORF">DEBURN_LOCUS4444</name>
</gene>
<dbReference type="EMBL" id="CAJVPK010000338">
    <property type="protein sequence ID" value="CAG8496414.1"/>
    <property type="molecule type" value="Genomic_DNA"/>
</dbReference>
<comment type="caution">
    <text evidence="1">The sequence shown here is derived from an EMBL/GenBank/DDBJ whole genome shotgun (WGS) entry which is preliminary data.</text>
</comment>
<dbReference type="Proteomes" id="UP000789706">
    <property type="component" value="Unassembled WGS sequence"/>
</dbReference>
<reference evidence="1" key="1">
    <citation type="submission" date="2021-06" db="EMBL/GenBank/DDBJ databases">
        <authorList>
            <person name="Kallberg Y."/>
            <person name="Tangrot J."/>
            <person name="Rosling A."/>
        </authorList>
    </citation>
    <scope>NUCLEOTIDE SEQUENCE</scope>
    <source>
        <strain evidence="1">AZ414A</strain>
    </source>
</reference>
<keyword evidence="2" id="KW-1185">Reference proteome</keyword>